<dbReference type="Proteomes" id="UP000294567">
    <property type="component" value="Unassembled WGS sequence"/>
</dbReference>
<evidence type="ECO:0000313" key="3">
    <source>
        <dbReference type="Proteomes" id="UP000294567"/>
    </source>
</evidence>
<dbReference type="EMBL" id="SMAE01000002">
    <property type="protein sequence ID" value="TCS91342.1"/>
    <property type="molecule type" value="Genomic_DNA"/>
</dbReference>
<name>A0A4R3L053_9FIRM</name>
<sequence length="194" mass="21595">MENLVNKIKKYLETGDNKKIMNNLFIILTLGIILLIITNIFIEDKDNKISTDFETNDDKNVLETIEADYGVLLEKKLEDILSQLKGVGKVRVMITLEDTIEKVPAFNTTKNNEITNEIDAHGGTREIVRDDMTIQVVTSGEGGLVILKEIKPTVKGVIVIAQGAENLEIKEMLYEAVKTVLGISGNKVEVYSSK</sequence>
<dbReference type="AlphaFoldDB" id="A0A4R3L053"/>
<accession>A0A4R3L053</accession>
<reference evidence="2 3" key="1">
    <citation type="submission" date="2019-03" db="EMBL/GenBank/DDBJ databases">
        <title>Genomic Encyclopedia of Type Strains, Phase IV (KMG-IV): sequencing the most valuable type-strain genomes for metagenomic binning, comparative biology and taxonomic classification.</title>
        <authorList>
            <person name="Goeker M."/>
        </authorList>
    </citation>
    <scope>NUCLEOTIDE SEQUENCE [LARGE SCALE GENOMIC DNA]</scope>
    <source>
        <strain evidence="2 3">DSM 26752</strain>
    </source>
</reference>
<dbReference type="OrthoDB" id="1634070at2"/>
<comment type="caution">
    <text evidence="2">The sequence shown here is derived from an EMBL/GenBank/DDBJ whole genome shotgun (WGS) entry which is preliminary data.</text>
</comment>
<keyword evidence="1" id="KW-0472">Membrane</keyword>
<feature type="transmembrane region" description="Helical" evidence="1">
    <location>
        <begin position="20"/>
        <end position="42"/>
    </location>
</feature>
<protein>
    <submittedName>
        <fullName evidence="2">Stage III sporulation protein AG</fullName>
    </submittedName>
</protein>
<organism evidence="2 3">
    <name type="scientific">Keratinibaculum paraultunense</name>
    <dbReference type="NCBI Taxonomy" id="1278232"/>
    <lineage>
        <taxon>Bacteria</taxon>
        <taxon>Bacillati</taxon>
        <taxon>Bacillota</taxon>
        <taxon>Tissierellia</taxon>
        <taxon>Tissierellales</taxon>
        <taxon>Tepidimicrobiaceae</taxon>
        <taxon>Keratinibaculum</taxon>
    </lineage>
</organism>
<keyword evidence="3" id="KW-1185">Reference proteome</keyword>
<dbReference type="RefSeq" id="WP_132026124.1">
    <property type="nucleotide sequence ID" value="NZ_CP068564.1"/>
</dbReference>
<keyword evidence="1" id="KW-1133">Transmembrane helix</keyword>
<keyword evidence="1" id="KW-0812">Transmembrane</keyword>
<proteinExistence type="predicted"/>
<gene>
    <name evidence="2" type="ORF">EDD65_102277</name>
</gene>
<evidence type="ECO:0000256" key="1">
    <source>
        <dbReference type="SAM" id="Phobius"/>
    </source>
</evidence>
<evidence type="ECO:0000313" key="2">
    <source>
        <dbReference type="EMBL" id="TCS91342.1"/>
    </source>
</evidence>